<sequence>MYFPFDVNTVGQVPMRSQASYREVISARRSAVGLRAGGLFTDMESFLGPEFWGLDEMHLLGHGQSKLIYGMLDQKYNHVGCAVELANMGAAMEKSRPFIPSVFSGNWSDIHKHHGNYRAVDWYDFLLFVIPTQVTPHLQNEASAFALNSLVQGLTIAASWAVRSRELPLMSALFQAWHVFLDAYRQAEHVERLRQTTQRSVDYLIHYITPDIW</sequence>
<gene>
    <name evidence="1" type="primary">ABSGL_11200.1 scaffold 12295</name>
</gene>
<organism evidence="1">
    <name type="scientific">Absidia glauca</name>
    <name type="common">Pin mould</name>
    <dbReference type="NCBI Taxonomy" id="4829"/>
    <lineage>
        <taxon>Eukaryota</taxon>
        <taxon>Fungi</taxon>
        <taxon>Fungi incertae sedis</taxon>
        <taxon>Mucoromycota</taxon>
        <taxon>Mucoromycotina</taxon>
        <taxon>Mucoromycetes</taxon>
        <taxon>Mucorales</taxon>
        <taxon>Cunninghamellaceae</taxon>
        <taxon>Absidia</taxon>
    </lineage>
</organism>
<evidence type="ECO:0000313" key="1">
    <source>
        <dbReference type="EMBL" id="SAM05325.1"/>
    </source>
</evidence>
<evidence type="ECO:0000313" key="2">
    <source>
        <dbReference type="Proteomes" id="UP000078561"/>
    </source>
</evidence>
<dbReference type="InParanoid" id="A0A163K3P3"/>
<dbReference type="AlphaFoldDB" id="A0A163K3P3"/>
<dbReference type="Proteomes" id="UP000078561">
    <property type="component" value="Unassembled WGS sequence"/>
</dbReference>
<name>A0A163K3P3_ABSGL</name>
<dbReference type="OrthoDB" id="2290346at2759"/>
<proteinExistence type="predicted"/>
<reference evidence="1" key="1">
    <citation type="submission" date="2016-04" db="EMBL/GenBank/DDBJ databases">
        <authorList>
            <person name="Evans L.H."/>
            <person name="Alamgir A."/>
            <person name="Owens N."/>
            <person name="Weber N.D."/>
            <person name="Virtaneva K."/>
            <person name="Barbian K."/>
            <person name="Babar A."/>
            <person name="Rosenke K."/>
        </authorList>
    </citation>
    <scope>NUCLEOTIDE SEQUENCE [LARGE SCALE GENOMIC DNA]</scope>
    <source>
        <strain evidence="1">CBS 101.48</strain>
    </source>
</reference>
<accession>A0A163K3P3</accession>
<dbReference type="EMBL" id="LT554468">
    <property type="protein sequence ID" value="SAM05325.1"/>
    <property type="molecule type" value="Genomic_DNA"/>
</dbReference>
<protein>
    <submittedName>
        <fullName evidence="1">Uncharacterized protein</fullName>
    </submittedName>
</protein>
<dbReference type="STRING" id="4829.A0A163K3P3"/>
<keyword evidence="2" id="KW-1185">Reference proteome</keyword>